<dbReference type="PANTHER" id="PTHR47870:SF1">
    <property type="entry name" value="CYTOCHROME C-TYPE BIOGENESIS PROTEIN CCMH"/>
    <property type="match status" value="1"/>
</dbReference>
<keyword evidence="6 7" id="KW-0408">Iron</keyword>
<evidence type="ECO:0000256" key="1">
    <source>
        <dbReference type="ARBA" id="ARBA00010342"/>
    </source>
</evidence>
<protein>
    <recommendedName>
        <fullName evidence="7">Cytochrome c-type biogenesis protein</fullName>
    </recommendedName>
</protein>
<evidence type="ECO:0000259" key="8">
    <source>
        <dbReference type="Pfam" id="PF03918"/>
    </source>
</evidence>
<sequence>MNVNDLNAAEKEQYKEVASELRCLVCQNQSLADSHASLAVDLKDKIAEQIRAGKTNEEIKSYMQDRYGEFVIYKPAYSMENAVLWLGPFVVLLIAVVLARKVGKGGGVNGISNPPATDATTAWAESLYVKMKNKKDE</sequence>
<gene>
    <name evidence="9" type="ORF">HKT17_05670</name>
</gene>
<dbReference type="Pfam" id="PF03918">
    <property type="entry name" value="CcmH"/>
    <property type="match status" value="1"/>
</dbReference>
<comment type="similarity">
    <text evidence="1 7">Belongs to the CcmH/CycL/Ccl2/NrfF family.</text>
</comment>
<dbReference type="RefSeq" id="WP_171098508.1">
    <property type="nucleotide sequence ID" value="NZ_CP053084.1"/>
</dbReference>
<evidence type="ECO:0000256" key="4">
    <source>
        <dbReference type="ARBA" id="ARBA00022729"/>
    </source>
</evidence>
<keyword evidence="3 7" id="KW-0479">Metal-binding</keyword>
<keyword evidence="10" id="KW-1185">Reference proteome</keyword>
<evidence type="ECO:0000313" key="9">
    <source>
        <dbReference type="EMBL" id="QJR29232.1"/>
    </source>
</evidence>
<dbReference type="CDD" id="cd16378">
    <property type="entry name" value="CcmH_N"/>
    <property type="match status" value="1"/>
</dbReference>
<evidence type="ECO:0000313" key="10">
    <source>
        <dbReference type="Proteomes" id="UP000501130"/>
    </source>
</evidence>
<evidence type="ECO:0000256" key="3">
    <source>
        <dbReference type="ARBA" id="ARBA00022723"/>
    </source>
</evidence>
<evidence type="ECO:0000256" key="2">
    <source>
        <dbReference type="ARBA" id="ARBA00022617"/>
    </source>
</evidence>
<proteinExistence type="inferred from homology"/>
<dbReference type="Proteomes" id="UP000501130">
    <property type="component" value="Chromosome"/>
</dbReference>
<keyword evidence="7" id="KW-0472">Membrane</keyword>
<accession>A0ABX6N4A7</accession>
<dbReference type="InterPro" id="IPR051263">
    <property type="entry name" value="C-type_cytochrome_biogenesis"/>
</dbReference>
<evidence type="ECO:0000256" key="5">
    <source>
        <dbReference type="ARBA" id="ARBA00022748"/>
    </source>
</evidence>
<evidence type="ECO:0000256" key="7">
    <source>
        <dbReference type="RuleBase" id="RU364112"/>
    </source>
</evidence>
<keyword evidence="4 7" id="KW-0732">Signal</keyword>
<dbReference type="InterPro" id="IPR038297">
    <property type="entry name" value="CcmH/CycL/NrfF/Ccl2_sf"/>
</dbReference>
<keyword evidence="7" id="KW-0812">Transmembrane</keyword>
<evidence type="ECO:0000256" key="6">
    <source>
        <dbReference type="ARBA" id="ARBA00023004"/>
    </source>
</evidence>
<keyword evidence="7" id="KW-1133">Transmembrane helix</keyword>
<keyword evidence="5" id="KW-0201">Cytochrome c-type biogenesis</keyword>
<name>A0ABX6N4A7_9BURK</name>
<dbReference type="PANTHER" id="PTHR47870">
    <property type="entry name" value="CYTOCHROME C-TYPE BIOGENESIS PROTEIN CCMH"/>
    <property type="match status" value="1"/>
</dbReference>
<feature type="domain" description="CcmH/CycL/Ccl2/NrfF N-terminal" evidence="8">
    <location>
        <begin position="7"/>
        <end position="100"/>
    </location>
</feature>
<dbReference type="EMBL" id="CP053084">
    <property type="protein sequence ID" value="QJR29232.1"/>
    <property type="molecule type" value="Genomic_DNA"/>
</dbReference>
<comment type="function">
    <text evidence="7">Possible subunit of a heme lyase.</text>
</comment>
<dbReference type="Gene3D" id="1.10.8.640">
    <property type="entry name" value="Cytochrome C biogenesis protein"/>
    <property type="match status" value="1"/>
</dbReference>
<keyword evidence="2 7" id="KW-0349">Heme</keyword>
<reference evidence="9 10" key="1">
    <citation type="submission" date="2020-05" db="EMBL/GenBank/DDBJ databases">
        <title>Compete genome of Limnobacter sp. SAORIC-580.</title>
        <authorList>
            <person name="Song J."/>
            <person name="Cho J.-C."/>
        </authorList>
    </citation>
    <scope>NUCLEOTIDE SEQUENCE [LARGE SCALE GENOMIC DNA]</scope>
    <source>
        <strain evidence="9 10">SAORIC-580</strain>
    </source>
</reference>
<organism evidence="9 10">
    <name type="scientific">Limnobacter profundi</name>
    <dbReference type="NCBI Taxonomy" id="2732163"/>
    <lineage>
        <taxon>Bacteria</taxon>
        <taxon>Pseudomonadati</taxon>
        <taxon>Pseudomonadota</taxon>
        <taxon>Betaproteobacteria</taxon>
        <taxon>Burkholderiales</taxon>
        <taxon>Burkholderiaceae</taxon>
        <taxon>Limnobacter</taxon>
    </lineage>
</organism>
<feature type="transmembrane region" description="Helical" evidence="7">
    <location>
        <begin position="82"/>
        <end position="99"/>
    </location>
</feature>
<dbReference type="InterPro" id="IPR005616">
    <property type="entry name" value="CcmH/CycL/Ccl2/NrfF_N"/>
</dbReference>